<gene>
    <name evidence="2" type="ORF">EWD41_13790</name>
</gene>
<evidence type="ECO:0000259" key="1">
    <source>
        <dbReference type="Pfam" id="PF16289"/>
    </source>
</evidence>
<proteinExistence type="predicted"/>
<feature type="domain" description="DUF4935" evidence="1">
    <location>
        <begin position="4"/>
        <end position="162"/>
    </location>
</feature>
<sequence>MYNIVLDTNILHQEGLHSNDMSILKNLVDAKLVCVHIPSIIAQEFITKRITSVKEENLKIIKALEAIEKEGRRINTVLYGERQNFIDQIGIINESIEERAKLSFEKWVKDFKVNILHPQQESFSQVFNDYFSGEGVFRQVKARDDIPDAFINICLESLIESVGRLIVIIKDERLKKHLDKNTEIKTLTGLREFFNENGLEKTLANDRITKFILSEEFSHNLVAFLDAEPHYFDYFNEESDSVHGDTLIGVRAYNINIEIESYDSIENLQLSDVREISPNKFSAICSFTVDSSIGYVTDYGSYLDVTKMPDRNPDCWSVNGDGWCDIIEAARLKFLGDLTIEFSKEYDQIDKINIINELFEKGIIMSMNIFNSQIEEMIQ</sequence>
<reference evidence="2" key="1">
    <citation type="submission" date="2019-02" db="EMBL/GenBank/DDBJ databases">
        <authorList>
            <person name="Ashton P.M."/>
            <person name="Dallman T."/>
            <person name="Nair S."/>
            <person name="De Pinna E."/>
            <person name="Peters T."/>
            <person name="Grant K."/>
        </authorList>
    </citation>
    <scope>NUCLEOTIDE SEQUENCE</scope>
    <source>
        <strain evidence="2">451051</strain>
    </source>
</reference>
<dbReference type="AlphaFoldDB" id="A0A5X9I3S2"/>
<evidence type="ECO:0000313" key="2">
    <source>
        <dbReference type="EMBL" id="ECB3126239.1"/>
    </source>
</evidence>
<protein>
    <recommendedName>
        <fullName evidence="1">DUF4935 domain-containing protein</fullName>
    </recommendedName>
</protein>
<comment type="caution">
    <text evidence="2">The sequence shown here is derived from an EMBL/GenBank/DDBJ whole genome shotgun (WGS) entry which is preliminary data.</text>
</comment>
<organism evidence="2">
    <name type="scientific">Salmonella muenchen</name>
    <dbReference type="NCBI Taxonomy" id="596"/>
    <lineage>
        <taxon>Bacteria</taxon>
        <taxon>Pseudomonadati</taxon>
        <taxon>Pseudomonadota</taxon>
        <taxon>Gammaproteobacteria</taxon>
        <taxon>Enterobacterales</taxon>
        <taxon>Enterobacteriaceae</taxon>
        <taxon>Salmonella</taxon>
    </lineage>
</organism>
<dbReference type="Pfam" id="PF16289">
    <property type="entry name" value="PIN_12"/>
    <property type="match status" value="1"/>
</dbReference>
<dbReference type="EMBL" id="AAHXEC010000013">
    <property type="protein sequence ID" value="ECB3126239.1"/>
    <property type="molecule type" value="Genomic_DNA"/>
</dbReference>
<name>A0A5X9I3S2_SALMU</name>
<dbReference type="InterPro" id="IPR032557">
    <property type="entry name" value="DUF4935"/>
</dbReference>
<accession>A0A5X9I3S2</accession>